<dbReference type="Pfam" id="PF00149">
    <property type="entry name" value="Metallophos"/>
    <property type="match status" value="1"/>
</dbReference>
<dbReference type="PANTHER" id="PTHR43143">
    <property type="entry name" value="METALLOPHOSPHOESTERASE, CALCINEURIN SUPERFAMILY"/>
    <property type="match status" value="1"/>
</dbReference>
<gene>
    <name evidence="2" type="ORF">MM415B03338_0007</name>
</gene>
<dbReference type="PANTHER" id="PTHR43143:SF1">
    <property type="entry name" value="SERINE_THREONINE-PROTEIN PHOSPHATASE CPPED1"/>
    <property type="match status" value="1"/>
</dbReference>
<dbReference type="AlphaFoldDB" id="A0A6M3LAQ7"/>
<dbReference type="SUPFAM" id="SSF56300">
    <property type="entry name" value="Metallo-dependent phosphatases"/>
    <property type="match status" value="1"/>
</dbReference>
<dbReference type="InterPro" id="IPR051918">
    <property type="entry name" value="STPP_CPPED1"/>
</dbReference>
<sequence>MALRLFSFGDIHYNTFCLSRVITFIKKAVSQSKCDIVVHSGDICSSSADANPSQLSDVKNNYFDALGVPYYVVPGNHDVVGSTCTSGCSNHVGAAITCNYRSVYGDPNWLKTFSKDGITYQLIGVSICPDSSVSYYWIFDFGQSGISTTRPTIVLNHGPIVIPADTSCGSWTSDVYKYAVTQNLKAKLDALNTLISYTGHVHAPRQTVLNNRFYISENTISSDNERCLEDTTRFIGYTKITPNTNGTFQVQYQVIRYMNPDGTVPAFVDPFPDSGTPVPTPSGTAISNIVALTGTVYTQDDLMLGKNMYVDRVYTFKSIMLPFTGFKYILTGNDERYYTDAGFLKFNLDRPSIVYIAYDNRITVKPAWLTSAFTDTNFDMIRDDGILFSIFEKSYPAGQVSLGGCSIPTGGAGGMYSVFIKLSDVVPTPTPTPTLIPTKFPVNINSYPSNANVVVI</sequence>
<feature type="domain" description="Calcineurin-like phosphoesterase" evidence="1">
    <location>
        <begin position="8"/>
        <end position="204"/>
    </location>
</feature>
<dbReference type="Gene3D" id="3.60.21.10">
    <property type="match status" value="1"/>
</dbReference>
<dbReference type="GO" id="GO:0016787">
    <property type="term" value="F:hydrolase activity"/>
    <property type="evidence" value="ECO:0007669"/>
    <property type="project" value="InterPro"/>
</dbReference>
<evidence type="ECO:0000313" key="2">
    <source>
        <dbReference type="EMBL" id="QJA91563.1"/>
    </source>
</evidence>
<organism evidence="2">
    <name type="scientific">viral metagenome</name>
    <dbReference type="NCBI Taxonomy" id="1070528"/>
    <lineage>
        <taxon>unclassified sequences</taxon>
        <taxon>metagenomes</taxon>
        <taxon>organismal metagenomes</taxon>
    </lineage>
</organism>
<protein>
    <submittedName>
        <fullName evidence="2">Putative calcineurin-like phosphoesterase</fullName>
    </submittedName>
</protein>
<dbReference type="EMBL" id="MT142996">
    <property type="protein sequence ID" value="QJA91563.1"/>
    <property type="molecule type" value="Genomic_DNA"/>
</dbReference>
<name>A0A6M3LAQ7_9ZZZZ</name>
<accession>A0A6M3LAQ7</accession>
<proteinExistence type="predicted"/>
<dbReference type="InterPro" id="IPR029052">
    <property type="entry name" value="Metallo-depent_PP-like"/>
</dbReference>
<dbReference type="CDD" id="cd00838">
    <property type="entry name" value="MPP_superfamily"/>
    <property type="match status" value="1"/>
</dbReference>
<evidence type="ECO:0000259" key="1">
    <source>
        <dbReference type="Pfam" id="PF00149"/>
    </source>
</evidence>
<dbReference type="InterPro" id="IPR004843">
    <property type="entry name" value="Calcineurin-like_PHP"/>
</dbReference>
<reference evidence="2" key="1">
    <citation type="submission" date="2020-03" db="EMBL/GenBank/DDBJ databases">
        <title>The deep terrestrial virosphere.</title>
        <authorList>
            <person name="Holmfeldt K."/>
            <person name="Nilsson E."/>
            <person name="Simone D."/>
            <person name="Lopez-Fernandez M."/>
            <person name="Wu X."/>
            <person name="de Brujin I."/>
            <person name="Lundin D."/>
            <person name="Andersson A."/>
            <person name="Bertilsson S."/>
            <person name="Dopson M."/>
        </authorList>
    </citation>
    <scope>NUCLEOTIDE SEQUENCE</scope>
    <source>
        <strain evidence="2">MM415B03338</strain>
    </source>
</reference>